<dbReference type="RefSeq" id="WP_209810059.1">
    <property type="nucleotide sequence ID" value="NZ_JAGGKT010000004.1"/>
</dbReference>
<comment type="caution">
    <text evidence="2">The sequence shown here is derived from an EMBL/GenBank/DDBJ whole genome shotgun (WGS) entry which is preliminary data.</text>
</comment>
<keyword evidence="1" id="KW-0812">Transmembrane</keyword>
<organism evidence="2 3">
    <name type="scientific">Ammoniphilus resinae</name>
    <dbReference type="NCBI Taxonomy" id="861532"/>
    <lineage>
        <taxon>Bacteria</taxon>
        <taxon>Bacillati</taxon>
        <taxon>Bacillota</taxon>
        <taxon>Bacilli</taxon>
        <taxon>Bacillales</taxon>
        <taxon>Paenibacillaceae</taxon>
        <taxon>Aneurinibacillus group</taxon>
        <taxon>Ammoniphilus</taxon>
    </lineage>
</organism>
<reference evidence="2 3" key="1">
    <citation type="submission" date="2021-03" db="EMBL/GenBank/DDBJ databases">
        <title>Genomic Encyclopedia of Type Strains, Phase IV (KMG-IV): sequencing the most valuable type-strain genomes for metagenomic binning, comparative biology and taxonomic classification.</title>
        <authorList>
            <person name="Goeker M."/>
        </authorList>
    </citation>
    <scope>NUCLEOTIDE SEQUENCE [LARGE SCALE GENOMIC DNA]</scope>
    <source>
        <strain evidence="2 3">DSM 24738</strain>
    </source>
</reference>
<sequence length="70" mass="8429">MNDYKKFSESETEVKPFNDVTDHYQKHVGLHNKSVNLNTMTKWLQIFWYFIMGVMAIEFILLLISWMIRG</sequence>
<evidence type="ECO:0000256" key="1">
    <source>
        <dbReference type="SAM" id="Phobius"/>
    </source>
</evidence>
<keyword evidence="3" id="KW-1185">Reference proteome</keyword>
<keyword evidence="1" id="KW-1133">Transmembrane helix</keyword>
<protein>
    <submittedName>
        <fullName evidence="2">Uncharacterized protein</fullName>
    </submittedName>
</protein>
<dbReference type="EMBL" id="JAGGKT010000004">
    <property type="protein sequence ID" value="MBP1932000.1"/>
    <property type="molecule type" value="Genomic_DNA"/>
</dbReference>
<proteinExistence type="predicted"/>
<name>A0ABS4GNZ3_9BACL</name>
<dbReference type="Proteomes" id="UP001519343">
    <property type="component" value="Unassembled WGS sequence"/>
</dbReference>
<accession>A0ABS4GNZ3</accession>
<keyword evidence="1" id="KW-0472">Membrane</keyword>
<gene>
    <name evidence="2" type="ORF">J2Z37_002001</name>
</gene>
<evidence type="ECO:0000313" key="3">
    <source>
        <dbReference type="Proteomes" id="UP001519343"/>
    </source>
</evidence>
<evidence type="ECO:0000313" key="2">
    <source>
        <dbReference type="EMBL" id="MBP1932000.1"/>
    </source>
</evidence>
<feature type="transmembrane region" description="Helical" evidence="1">
    <location>
        <begin position="46"/>
        <end position="68"/>
    </location>
</feature>